<evidence type="ECO:0000313" key="5">
    <source>
        <dbReference type="Proteomes" id="UP001458880"/>
    </source>
</evidence>
<dbReference type="Gene3D" id="4.10.60.10">
    <property type="entry name" value="Zinc finger, CCHC-type"/>
    <property type="match status" value="1"/>
</dbReference>
<dbReference type="GO" id="GO:0003676">
    <property type="term" value="F:nucleic acid binding"/>
    <property type="evidence" value="ECO:0007669"/>
    <property type="project" value="InterPro"/>
</dbReference>
<dbReference type="Pfam" id="PF00098">
    <property type="entry name" value="zf-CCHC"/>
    <property type="match status" value="2"/>
</dbReference>
<dbReference type="InterPro" id="IPR036875">
    <property type="entry name" value="Znf_CCHC_sf"/>
</dbReference>
<dbReference type="AlphaFoldDB" id="A0AAW1HEZ3"/>
<organism evidence="4 5">
    <name type="scientific">Popillia japonica</name>
    <name type="common">Japanese beetle</name>
    <dbReference type="NCBI Taxonomy" id="7064"/>
    <lineage>
        <taxon>Eukaryota</taxon>
        <taxon>Metazoa</taxon>
        <taxon>Ecdysozoa</taxon>
        <taxon>Arthropoda</taxon>
        <taxon>Hexapoda</taxon>
        <taxon>Insecta</taxon>
        <taxon>Pterygota</taxon>
        <taxon>Neoptera</taxon>
        <taxon>Endopterygota</taxon>
        <taxon>Coleoptera</taxon>
        <taxon>Polyphaga</taxon>
        <taxon>Scarabaeiformia</taxon>
        <taxon>Scarabaeidae</taxon>
        <taxon>Rutelinae</taxon>
        <taxon>Popillia</taxon>
    </lineage>
</organism>
<reference evidence="4 5" key="1">
    <citation type="journal article" date="2024" name="BMC Genomics">
        <title>De novo assembly and annotation of Popillia japonica's genome with initial clues to its potential as an invasive pest.</title>
        <authorList>
            <person name="Cucini C."/>
            <person name="Boschi S."/>
            <person name="Funari R."/>
            <person name="Cardaioli E."/>
            <person name="Iannotti N."/>
            <person name="Marturano G."/>
            <person name="Paoli F."/>
            <person name="Bruttini M."/>
            <person name="Carapelli A."/>
            <person name="Frati F."/>
            <person name="Nardi F."/>
        </authorList>
    </citation>
    <scope>NUCLEOTIDE SEQUENCE [LARGE SCALE GENOMIC DNA]</scope>
    <source>
        <strain evidence="4">DMR45628</strain>
    </source>
</reference>
<dbReference type="SUPFAM" id="SSF57756">
    <property type="entry name" value="Retrovirus zinc finger-like domains"/>
    <property type="match status" value="1"/>
</dbReference>
<evidence type="ECO:0000313" key="4">
    <source>
        <dbReference type="EMBL" id="KAK9674667.1"/>
    </source>
</evidence>
<protein>
    <submittedName>
        <fullName evidence="4">Zinc knuckle</fullName>
    </submittedName>
</protein>
<evidence type="ECO:0000259" key="3">
    <source>
        <dbReference type="PROSITE" id="PS50158"/>
    </source>
</evidence>
<comment type="caution">
    <text evidence="4">The sequence shown here is derived from an EMBL/GenBank/DDBJ whole genome shotgun (WGS) entry which is preliminary data.</text>
</comment>
<keyword evidence="1" id="KW-0479">Metal-binding</keyword>
<evidence type="ECO:0000256" key="1">
    <source>
        <dbReference type="PROSITE-ProRule" id="PRU00047"/>
    </source>
</evidence>
<sequence length="113" mass="12667">KEGVIKIGWAPSRVRLRVNIIRCYRCLGFGHHSKECTNEDNSSLCINCGKEGHKGKECQNASYCLTCKKEGHRAEQTRCPHYRKLISERTKPMTSGGERRGRPNGVAVEGPPL</sequence>
<feature type="compositionally biased region" description="Basic and acidic residues" evidence="2">
    <location>
        <begin position="88"/>
        <end position="101"/>
    </location>
</feature>
<keyword evidence="5" id="KW-1185">Reference proteome</keyword>
<proteinExistence type="predicted"/>
<feature type="domain" description="CCHC-type" evidence="3">
    <location>
        <begin position="22"/>
        <end position="38"/>
    </location>
</feature>
<dbReference type="GO" id="GO:0008270">
    <property type="term" value="F:zinc ion binding"/>
    <property type="evidence" value="ECO:0007669"/>
    <property type="project" value="UniProtKB-KW"/>
</dbReference>
<evidence type="ECO:0000256" key="2">
    <source>
        <dbReference type="SAM" id="MobiDB-lite"/>
    </source>
</evidence>
<gene>
    <name evidence="4" type="ORF">QE152_g40945</name>
</gene>
<dbReference type="EMBL" id="JASPKY010001681">
    <property type="protein sequence ID" value="KAK9674667.1"/>
    <property type="molecule type" value="Genomic_DNA"/>
</dbReference>
<name>A0AAW1HEZ3_POPJA</name>
<dbReference type="PROSITE" id="PS50158">
    <property type="entry name" value="ZF_CCHC"/>
    <property type="match status" value="2"/>
</dbReference>
<dbReference type="Proteomes" id="UP001458880">
    <property type="component" value="Unassembled WGS sequence"/>
</dbReference>
<feature type="non-terminal residue" evidence="4">
    <location>
        <position position="1"/>
    </location>
</feature>
<feature type="domain" description="CCHC-type" evidence="3">
    <location>
        <begin position="45"/>
        <end position="60"/>
    </location>
</feature>
<feature type="region of interest" description="Disordered" evidence="2">
    <location>
        <begin position="88"/>
        <end position="113"/>
    </location>
</feature>
<accession>A0AAW1HEZ3</accession>
<keyword evidence="1" id="KW-0862">Zinc</keyword>
<dbReference type="InterPro" id="IPR001878">
    <property type="entry name" value="Znf_CCHC"/>
</dbReference>
<dbReference type="SMART" id="SM00343">
    <property type="entry name" value="ZnF_C2HC"/>
    <property type="match status" value="3"/>
</dbReference>
<keyword evidence="1" id="KW-0863">Zinc-finger</keyword>